<evidence type="ECO:0000313" key="5">
    <source>
        <dbReference type="Proteomes" id="UP000193467"/>
    </source>
</evidence>
<feature type="compositionally biased region" description="Basic and acidic residues" evidence="2">
    <location>
        <begin position="96"/>
        <end position="108"/>
    </location>
</feature>
<dbReference type="InterPro" id="IPR000504">
    <property type="entry name" value="RRM_dom"/>
</dbReference>
<dbReference type="PANTHER" id="PTHR32343">
    <property type="entry name" value="SERINE/ARGININE-RICH SPLICING FACTOR"/>
    <property type="match status" value="1"/>
</dbReference>
<dbReference type="GO" id="GO:0003723">
    <property type="term" value="F:RNA binding"/>
    <property type="evidence" value="ECO:0007669"/>
    <property type="project" value="UniProtKB-UniRule"/>
</dbReference>
<dbReference type="FunCoup" id="A0A1Y2EQQ2">
    <property type="interactions" value="70"/>
</dbReference>
<name>A0A1Y2EQQ2_9BASI</name>
<dbReference type="SUPFAM" id="SSF54928">
    <property type="entry name" value="RNA-binding domain, RBD"/>
    <property type="match status" value="1"/>
</dbReference>
<gene>
    <name evidence="4" type="ORF">BCR35DRAFT_281487</name>
</gene>
<dbReference type="Pfam" id="PF00076">
    <property type="entry name" value="RRM_1"/>
    <property type="match status" value="1"/>
</dbReference>
<feature type="region of interest" description="Disordered" evidence="2">
    <location>
        <begin position="230"/>
        <end position="282"/>
    </location>
</feature>
<feature type="region of interest" description="Disordered" evidence="2">
    <location>
        <begin position="81"/>
        <end position="108"/>
    </location>
</feature>
<dbReference type="SMART" id="SM00360">
    <property type="entry name" value="RRM"/>
    <property type="match status" value="1"/>
</dbReference>
<proteinExistence type="predicted"/>
<sequence>MSAPAANHSVTVSGLASTTTQATLEHFFSFCGKIASVAQEGTTAKVSFIKESAAKTALMLNGGTLDGSTISVTSEDVEAPALANVKPVESTAQTPSEKEGHDVEQEDKPRSAVLAEYLAHGYTFSDDIIEKSIAADKQYGISSRFLSFFNPLATKVSTAAQPHVERASEKLAQVDEKQGLSLKANAAAIIGAKYYQAALSSTVGSKVHAFYTNTSKQVLDVHEEALRIKESKKAAASPTPASADTTAPAPIPTDAAGAESANAPIPSTGLAADGKPTGTTTA</sequence>
<evidence type="ECO:0000259" key="3">
    <source>
        <dbReference type="PROSITE" id="PS50102"/>
    </source>
</evidence>
<accession>A0A1Y2EQQ2</accession>
<comment type="caution">
    <text evidence="4">The sequence shown here is derived from an EMBL/GenBank/DDBJ whole genome shotgun (WGS) entry which is preliminary data.</text>
</comment>
<evidence type="ECO:0000256" key="2">
    <source>
        <dbReference type="SAM" id="MobiDB-lite"/>
    </source>
</evidence>
<organism evidence="4 5">
    <name type="scientific">Leucosporidium creatinivorum</name>
    <dbReference type="NCBI Taxonomy" id="106004"/>
    <lineage>
        <taxon>Eukaryota</taxon>
        <taxon>Fungi</taxon>
        <taxon>Dikarya</taxon>
        <taxon>Basidiomycota</taxon>
        <taxon>Pucciniomycotina</taxon>
        <taxon>Microbotryomycetes</taxon>
        <taxon>Leucosporidiales</taxon>
        <taxon>Leucosporidium</taxon>
    </lineage>
</organism>
<protein>
    <recommendedName>
        <fullName evidence="3">RRM domain-containing protein</fullName>
    </recommendedName>
</protein>
<dbReference type="InParanoid" id="A0A1Y2EQQ2"/>
<dbReference type="EMBL" id="MCGR01000044">
    <property type="protein sequence ID" value="ORY73878.1"/>
    <property type="molecule type" value="Genomic_DNA"/>
</dbReference>
<keyword evidence="1" id="KW-0694">RNA-binding</keyword>
<evidence type="ECO:0000256" key="1">
    <source>
        <dbReference type="PROSITE-ProRule" id="PRU00176"/>
    </source>
</evidence>
<dbReference type="PANTHER" id="PTHR32343:SF10">
    <property type="entry name" value="RNA-BINDING REGION RNP-1 DOMAIN-CONTAINING PROTEIN"/>
    <property type="match status" value="1"/>
</dbReference>
<dbReference type="InterPro" id="IPR012677">
    <property type="entry name" value="Nucleotide-bd_a/b_plait_sf"/>
</dbReference>
<dbReference type="Gene3D" id="3.30.70.330">
    <property type="match status" value="1"/>
</dbReference>
<dbReference type="PROSITE" id="PS50102">
    <property type="entry name" value="RRM"/>
    <property type="match status" value="1"/>
</dbReference>
<dbReference type="AlphaFoldDB" id="A0A1Y2EQQ2"/>
<evidence type="ECO:0000313" key="4">
    <source>
        <dbReference type="EMBL" id="ORY73878.1"/>
    </source>
</evidence>
<keyword evidence="5" id="KW-1185">Reference proteome</keyword>
<dbReference type="OrthoDB" id="7763451at2759"/>
<dbReference type="InterPro" id="IPR035979">
    <property type="entry name" value="RBD_domain_sf"/>
</dbReference>
<feature type="domain" description="RRM" evidence="3">
    <location>
        <begin position="8"/>
        <end position="77"/>
    </location>
</feature>
<feature type="compositionally biased region" description="Low complexity" evidence="2">
    <location>
        <begin position="234"/>
        <end position="256"/>
    </location>
</feature>
<reference evidence="4 5" key="1">
    <citation type="submission" date="2016-07" db="EMBL/GenBank/DDBJ databases">
        <title>Pervasive Adenine N6-methylation of Active Genes in Fungi.</title>
        <authorList>
            <consortium name="DOE Joint Genome Institute"/>
            <person name="Mondo S.J."/>
            <person name="Dannebaum R.O."/>
            <person name="Kuo R.C."/>
            <person name="Labutti K."/>
            <person name="Haridas S."/>
            <person name="Kuo A."/>
            <person name="Salamov A."/>
            <person name="Ahrendt S.R."/>
            <person name="Lipzen A."/>
            <person name="Sullivan W."/>
            <person name="Andreopoulos W.B."/>
            <person name="Clum A."/>
            <person name="Lindquist E."/>
            <person name="Daum C."/>
            <person name="Ramamoorthy G.K."/>
            <person name="Gryganskyi A."/>
            <person name="Culley D."/>
            <person name="Magnuson J.K."/>
            <person name="James T.Y."/>
            <person name="O'Malley M.A."/>
            <person name="Stajich J.E."/>
            <person name="Spatafora J.W."/>
            <person name="Visel A."/>
            <person name="Grigoriev I.V."/>
        </authorList>
    </citation>
    <scope>NUCLEOTIDE SEQUENCE [LARGE SCALE GENOMIC DNA]</scope>
    <source>
        <strain evidence="4 5">62-1032</strain>
    </source>
</reference>
<dbReference type="STRING" id="106004.A0A1Y2EQQ2"/>
<dbReference type="Proteomes" id="UP000193467">
    <property type="component" value="Unassembled WGS sequence"/>
</dbReference>